<dbReference type="PANTHER" id="PTHR43232:SF2">
    <property type="entry name" value="MOLYBDENUM COFACTOR BIOSYNTHESIS PROTEIN B"/>
    <property type="match status" value="1"/>
</dbReference>
<keyword evidence="3" id="KW-1185">Reference proteome</keyword>
<dbReference type="Gene3D" id="3.40.980.10">
    <property type="entry name" value="MoaB/Mog-like domain"/>
    <property type="match status" value="1"/>
</dbReference>
<dbReference type="GO" id="GO:0006777">
    <property type="term" value="P:Mo-molybdopterin cofactor biosynthetic process"/>
    <property type="evidence" value="ECO:0007669"/>
    <property type="project" value="InterPro"/>
</dbReference>
<reference evidence="2 3" key="1">
    <citation type="submission" date="2018-06" db="EMBL/GenBank/DDBJ databases">
        <title>Genomic insight into two independent archaeal endosymbiosis events.</title>
        <authorList>
            <person name="Lind A.E."/>
            <person name="Lewis W.H."/>
            <person name="Spang A."/>
            <person name="Guy L."/>
            <person name="Embley M.T."/>
            <person name="Ettema T.J.G."/>
        </authorList>
    </citation>
    <scope>NUCLEOTIDE SEQUENCE [LARGE SCALE GENOMIC DNA]</scope>
    <source>
        <strain evidence="2">NOE</strain>
    </source>
</reference>
<comment type="caution">
    <text evidence="2">The sequence shown here is derived from an EMBL/GenBank/DDBJ whole genome shotgun (WGS) entry which is preliminary data.</text>
</comment>
<dbReference type="EMBL" id="NIZT01000020">
    <property type="protein sequence ID" value="RBQ23703.1"/>
    <property type="molecule type" value="Genomic_DNA"/>
</dbReference>
<proteinExistence type="predicted"/>
<feature type="domain" description="MoaB/Mog" evidence="1">
    <location>
        <begin position="20"/>
        <end position="167"/>
    </location>
</feature>
<dbReference type="EC" id="2.7.7.75" evidence="2"/>
<dbReference type="InterPro" id="IPR012245">
    <property type="entry name" value="MoaB"/>
</dbReference>
<organism evidence="2 3">
    <name type="scientific">Candidatus Methanobinarius endosymbioticus</name>
    <dbReference type="NCBI Taxonomy" id="2006182"/>
    <lineage>
        <taxon>Archaea</taxon>
        <taxon>Methanobacteriati</taxon>
        <taxon>Methanobacteriota</taxon>
        <taxon>Methanomada group</taxon>
        <taxon>Methanobacteria</taxon>
        <taxon>Methanobacteriales</taxon>
        <taxon>Methanobacteriaceae</taxon>
        <taxon>Candidatus Methanobinarius</taxon>
    </lineage>
</organism>
<dbReference type="InterPro" id="IPR036425">
    <property type="entry name" value="MoaB/Mog-like_dom_sf"/>
</dbReference>
<dbReference type="SUPFAM" id="SSF53218">
    <property type="entry name" value="Molybdenum cofactor biosynthesis proteins"/>
    <property type="match status" value="1"/>
</dbReference>
<dbReference type="CDD" id="cd00886">
    <property type="entry name" value="MogA_MoaB"/>
    <property type="match status" value="1"/>
</dbReference>
<dbReference type="GO" id="GO:0061598">
    <property type="term" value="F:molybdopterin adenylyltransferase activity"/>
    <property type="evidence" value="ECO:0007669"/>
    <property type="project" value="UniProtKB-EC"/>
</dbReference>
<dbReference type="PIRSF" id="PIRSF006443">
    <property type="entry name" value="MoaB"/>
    <property type="match status" value="1"/>
</dbReference>
<dbReference type="Pfam" id="PF00994">
    <property type="entry name" value="MoCF_biosynth"/>
    <property type="match status" value="1"/>
</dbReference>
<keyword evidence="2" id="KW-0548">Nucleotidyltransferase</keyword>
<dbReference type="InterPro" id="IPR001453">
    <property type="entry name" value="MoaB/Mog_dom"/>
</dbReference>
<dbReference type="PANTHER" id="PTHR43232">
    <property type="entry name" value="MOLYBDENUM COFACTOR BIOSYNTHESIS PROTEIN B"/>
    <property type="match status" value="1"/>
</dbReference>
<dbReference type="GO" id="GO:0005829">
    <property type="term" value="C:cytosol"/>
    <property type="evidence" value="ECO:0007669"/>
    <property type="project" value="TreeGrafter"/>
</dbReference>
<dbReference type="NCBIfam" id="TIGR00177">
    <property type="entry name" value="molyb_syn"/>
    <property type="match status" value="1"/>
</dbReference>
<keyword evidence="2" id="KW-0808">Transferase</keyword>
<protein>
    <submittedName>
        <fullName evidence="2">Molybdopterin adenylyltransferase</fullName>
        <ecNumber evidence="2">2.7.7.75</ecNumber>
    </submittedName>
</protein>
<evidence type="ECO:0000259" key="1">
    <source>
        <dbReference type="SMART" id="SM00852"/>
    </source>
</evidence>
<dbReference type="Proteomes" id="UP000253099">
    <property type="component" value="Unassembled WGS sequence"/>
</dbReference>
<evidence type="ECO:0000313" key="2">
    <source>
        <dbReference type="EMBL" id="RBQ23703.1"/>
    </source>
</evidence>
<evidence type="ECO:0000313" key="3">
    <source>
        <dbReference type="Proteomes" id="UP000253099"/>
    </source>
</evidence>
<dbReference type="SMART" id="SM00852">
    <property type="entry name" value="MoCF_biosynth"/>
    <property type="match status" value="1"/>
</dbReference>
<gene>
    <name evidence="2" type="primary">moaB</name>
    <name evidence="2" type="ORF">ALNOE001_07680</name>
</gene>
<dbReference type="AlphaFoldDB" id="A0A366MCZ7"/>
<name>A0A366MCZ7_9EURY</name>
<accession>A0A366MCZ7</accession>
<sequence>MKSETMEEHKEKSSIKVSCGVITLSDTKFKDQKIEQETDISGKLIKDELNQKYNVESYKIIPDEKDLLINTIEEMINENIDVIFTTGGTGIGSRDITIETIEPLFEKELLGFGEIFRGKTYEELGSGALLSRATAGVYKKTIIFSMPGSPNAVKLGVSIVINELPHLKKHLKE</sequence>